<gene>
    <name evidence="1" type="ORF">RDI58_028542</name>
</gene>
<organism evidence="1 2">
    <name type="scientific">Solanum bulbocastanum</name>
    <name type="common">Wild potato</name>
    <dbReference type="NCBI Taxonomy" id="147425"/>
    <lineage>
        <taxon>Eukaryota</taxon>
        <taxon>Viridiplantae</taxon>
        <taxon>Streptophyta</taxon>
        <taxon>Embryophyta</taxon>
        <taxon>Tracheophyta</taxon>
        <taxon>Spermatophyta</taxon>
        <taxon>Magnoliopsida</taxon>
        <taxon>eudicotyledons</taxon>
        <taxon>Gunneridae</taxon>
        <taxon>Pentapetalae</taxon>
        <taxon>asterids</taxon>
        <taxon>lamiids</taxon>
        <taxon>Solanales</taxon>
        <taxon>Solanaceae</taxon>
        <taxon>Solanoideae</taxon>
        <taxon>Solaneae</taxon>
        <taxon>Solanum</taxon>
    </lineage>
</organism>
<protein>
    <submittedName>
        <fullName evidence="1">Uncharacterized protein</fullName>
    </submittedName>
</protein>
<comment type="caution">
    <text evidence="1">The sequence shown here is derived from an EMBL/GenBank/DDBJ whole genome shotgun (WGS) entry which is preliminary data.</text>
</comment>
<dbReference type="Proteomes" id="UP001371456">
    <property type="component" value="Unassembled WGS sequence"/>
</dbReference>
<evidence type="ECO:0000313" key="2">
    <source>
        <dbReference type="Proteomes" id="UP001371456"/>
    </source>
</evidence>
<dbReference type="EMBL" id="JBANQN010000012">
    <property type="protein sequence ID" value="KAK6773304.1"/>
    <property type="molecule type" value="Genomic_DNA"/>
</dbReference>
<sequence>MIWSLQKKNDAAGTNVATAKKIL</sequence>
<keyword evidence="2" id="KW-1185">Reference proteome</keyword>
<reference evidence="1 2" key="1">
    <citation type="submission" date="2024-02" db="EMBL/GenBank/DDBJ databases">
        <title>de novo genome assembly of Solanum bulbocastanum strain 11H21.</title>
        <authorList>
            <person name="Hosaka A.J."/>
        </authorList>
    </citation>
    <scope>NUCLEOTIDE SEQUENCE [LARGE SCALE GENOMIC DNA]</scope>
    <source>
        <tissue evidence="1">Young leaves</tissue>
    </source>
</reference>
<name>A0AAN8XZ24_SOLBU</name>
<dbReference type="AlphaFoldDB" id="A0AAN8XZ24"/>
<accession>A0AAN8XZ24</accession>
<proteinExistence type="predicted"/>
<evidence type="ECO:0000313" key="1">
    <source>
        <dbReference type="EMBL" id="KAK6773304.1"/>
    </source>
</evidence>